<sequence>MDVTDPETVHGAPDAGAAQSWGQRLRSYRRTQLGLSRGDFAELINDRARRDHLNVACSERHVARWELGEVRRPSKTYRALLTAVGAPVPEAEVPSSNSNVRPARDVVSWSAESPGTGSAHDTGATLLEALATAVVGSPDSLTPWLPSLHGPEMACDTDVLDPDAVCRATARLRELDQRHGGGAVVRTAVALLKSTTALLTLHRGHALAHSLLIAGADLARLTGWAYHDIGDQHRARQYAMMALVFARRAGADSLVASTLYVLGRISLLERDPRVALRMFQLGQLPAQDAAGGAESARLYANEAWAHAMMGDAGRMRTALARAEEEIARVGDLIDPWTRVFFTPGEFAGMQSVIYNEYARTAAGRTAEHYTFAAVDAARTSLATSAGERPARSILFDNITIATGAFRLGHIDDAMSFATTSLEMTSRVDSGRVGDRLRQLVHSATLASARSDVRDMCNAIRRAARSTRHTPSTEHRLATA</sequence>
<feature type="region of interest" description="Disordered" evidence="1">
    <location>
        <begin position="1"/>
        <end position="20"/>
    </location>
</feature>
<evidence type="ECO:0008006" key="4">
    <source>
        <dbReference type="Google" id="ProtNLM"/>
    </source>
</evidence>
<evidence type="ECO:0000313" key="3">
    <source>
        <dbReference type="Proteomes" id="UP001519325"/>
    </source>
</evidence>
<gene>
    <name evidence="2" type="ORF">BJ987_006010</name>
</gene>
<evidence type="ECO:0000313" key="2">
    <source>
        <dbReference type="EMBL" id="MBP2193109.1"/>
    </source>
</evidence>
<dbReference type="Proteomes" id="UP001519325">
    <property type="component" value="Unassembled WGS sequence"/>
</dbReference>
<comment type="caution">
    <text evidence="2">The sequence shown here is derived from an EMBL/GenBank/DDBJ whole genome shotgun (WGS) entry which is preliminary data.</text>
</comment>
<proteinExistence type="predicted"/>
<reference evidence="2 3" key="1">
    <citation type="submission" date="2021-03" db="EMBL/GenBank/DDBJ databases">
        <title>Sequencing the genomes of 1000 actinobacteria strains.</title>
        <authorList>
            <person name="Klenk H.-P."/>
        </authorList>
    </citation>
    <scope>NUCLEOTIDE SEQUENCE [LARGE SCALE GENOMIC DNA]</scope>
    <source>
        <strain evidence="2 3">DSM 45516</strain>
    </source>
</reference>
<protein>
    <recommendedName>
        <fullName evidence="4">Transcriptional regulator</fullName>
    </recommendedName>
</protein>
<keyword evidence="3" id="KW-1185">Reference proteome</keyword>
<dbReference type="InterPro" id="IPR011990">
    <property type="entry name" value="TPR-like_helical_dom_sf"/>
</dbReference>
<dbReference type="Gene3D" id="1.25.40.10">
    <property type="entry name" value="Tetratricopeptide repeat domain"/>
    <property type="match status" value="1"/>
</dbReference>
<name>A0ABS4QN25_9NOCA</name>
<organism evidence="2 3">
    <name type="scientific">Nocardia goodfellowii</name>
    <dbReference type="NCBI Taxonomy" id="882446"/>
    <lineage>
        <taxon>Bacteria</taxon>
        <taxon>Bacillati</taxon>
        <taxon>Actinomycetota</taxon>
        <taxon>Actinomycetes</taxon>
        <taxon>Mycobacteriales</taxon>
        <taxon>Nocardiaceae</taxon>
        <taxon>Nocardia</taxon>
    </lineage>
</organism>
<evidence type="ECO:0000256" key="1">
    <source>
        <dbReference type="SAM" id="MobiDB-lite"/>
    </source>
</evidence>
<dbReference type="InterPro" id="IPR001387">
    <property type="entry name" value="Cro/C1-type_HTH"/>
</dbReference>
<accession>A0ABS4QN25</accession>
<dbReference type="RefSeq" id="WP_209896407.1">
    <property type="nucleotide sequence ID" value="NZ_JAGGMR010000001.1"/>
</dbReference>
<dbReference type="Gene3D" id="1.10.260.40">
    <property type="entry name" value="lambda repressor-like DNA-binding domains"/>
    <property type="match status" value="1"/>
</dbReference>
<dbReference type="InterPro" id="IPR010982">
    <property type="entry name" value="Lambda_DNA-bd_dom_sf"/>
</dbReference>
<dbReference type="CDD" id="cd00093">
    <property type="entry name" value="HTH_XRE"/>
    <property type="match status" value="1"/>
</dbReference>
<dbReference type="EMBL" id="JAGGMR010000001">
    <property type="protein sequence ID" value="MBP2193109.1"/>
    <property type="molecule type" value="Genomic_DNA"/>
</dbReference>